<name>A0A516ITU7_9SPHN</name>
<evidence type="ECO:0000313" key="5">
    <source>
        <dbReference type="Proteomes" id="UP000321857"/>
    </source>
</evidence>
<dbReference type="InterPro" id="IPR005269">
    <property type="entry name" value="LOG"/>
</dbReference>
<dbReference type="SUPFAM" id="SSF102405">
    <property type="entry name" value="MCP/YpsA-like"/>
    <property type="match status" value="1"/>
</dbReference>
<evidence type="ECO:0000256" key="2">
    <source>
        <dbReference type="ARBA" id="ARBA00006763"/>
    </source>
</evidence>
<keyword evidence="5" id="KW-1185">Reference proteome</keyword>
<dbReference type="KEGG" id="sxa:FMM02_10525"/>
<dbReference type="GO" id="GO:0008714">
    <property type="term" value="F:AMP nucleosidase activity"/>
    <property type="evidence" value="ECO:0007669"/>
    <property type="project" value="UniProtKB-EC"/>
</dbReference>
<dbReference type="NCBIfam" id="TIGR00730">
    <property type="entry name" value="Rossman fold protein, TIGR00730 family"/>
    <property type="match status" value="1"/>
</dbReference>
<dbReference type="Proteomes" id="UP000321857">
    <property type="component" value="Chromosome"/>
</dbReference>
<dbReference type="PANTHER" id="PTHR31223:SF70">
    <property type="entry name" value="LOG FAMILY PROTEIN YJL055W"/>
    <property type="match status" value="1"/>
</dbReference>
<dbReference type="InterPro" id="IPR031100">
    <property type="entry name" value="LOG_fam"/>
</dbReference>
<comment type="catalytic activity">
    <reaction evidence="1">
        <text>AMP + H2O = D-ribose 5-phosphate + adenine</text>
        <dbReference type="Rhea" id="RHEA:20129"/>
        <dbReference type="ChEBI" id="CHEBI:15377"/>
        <dbReference type="ChEBI" id="CHEBI:16708"/>
        <dbReference type="ChEBI" id="CHEBI:78346"/>
        <dbReference type="ChEBI" id="CHEBI:456215"/>
        <dbReference type="EC" id="3.2.2.4"/>
    </reaction>
</comment>
<keyword evidence="3" id="KW-0378">Hydrolase</keyword>
<keyword evidence="3" id="KW-0203">Cytokinin biosynthesis</keyword>
<dbReference type="Gene3D" id="3.40.50.450">
    <property type="match status" value="1"/>
</dbReference>
<evidence type="ECO:0000256" key="3">
    <source>
        <dbReference type="RuleBase" id="RU363015"/>
    </source>
</evidence>
<accession>A0A516ITU7</accession>
<proteinExistence type="inferred from homology"/>
<dbReference type="GO" id="GO:0005829">
    <property type="term" value="C:cytosol"/>
    <property type="evidence" value="ECO:0007669"/>
    <property type="project" value="TreeGrafter"/>
</dbReference>
<comment type="similarity">
    <text evidence="2 3">Belongs to the LOG family.</text>
</comment>
<protein>
    <recommendedName>
        <fullName evidence="3">Cytokinin riboside 5'-monophosphate phosphoribohydrolase</fullName>
        <ecNumber evidence="3">3.2.2.n1</ecNumber>
    </recommendedName>
</protein>
<evidence type="ECO:0000256" key="1">
    <source>
        <dbReference type="ARBA" id="ARBA00000274"/>
    </source>
</evidence>
<dbReference type="EMBL" id="CP041659">
    <property type="protein sequence ID" value="QDP20346.1"/>
    <property type="molecule type" value="Genomic_DNA"/>
</dbReference>
<dbReference type="GO" id="GO:0009691">
    <property type="term" value="P:cytokinin biosynthetic process"/>
    <property type="evidence" value="ECO:0007669"/>
    <property type="project" value="UniProtKB-UniRule"/>
</dbReference>
<organism evidence="4 5">
    <name type="scientific">Sphingomonas xanthus</name>
    <dbReference type="NCBI Taxonomy" id="2594473"/>
    <lineage>
        <taxon>Bacteria</taxon>
        <taxon>Pseudomonadati</taxon>
        <taxon>Pseudomonadota</taxon>
        <taxon>Alphaproteobacteria</taxon>
        <taxon>Sphingomonadales</taxon>
        <taxon>Sphingomonadaceae</taxon>
        <taxon>Sphingomonas</taxon>
    </lineage>
</organism>
<evidence type="ECO:0000313" key="4">
    <source>
        <dbReference type="EMBL" id="QDP20346.1"/>
    </source>
</evidence>
<dbReference type="Pfam" id="PF03641">
    <property type="entry name" value="Lysine_decarbox"/>
    <property type="match status" value="1"/>
</dbReference>
<gene>
    <name evidence="4" type="ORF">FMM02_10525</name>
</gene>
<dbReference type="OrthoDB" id="9801098at2"/>
<reference evidence="4 5" key="1">
    <citation type="submission" date="2019-07" db="EMBL/GenBank/DDBJ databases">
        <title>Sphingomonas AE3 Genome sequencing and assembly.</title>
        <authorList>
            <person name="Kim H."/>
        </authorList>
    </citation>
    <scope>NUCLEOTIDE SEQUENCE [LARGE SCALE GENOMIC DNA]</scope>
    <source>
        <strain evidence="4 5">AE3</strain>
    </source>
</reference>
<dbReference type="PANTHER" id="PTHR31223">
    <property type="entry name" value="LOG FAMILY PROTEIN YJL055W"/>
    <property type="match status" value="1"/>
</dbReference>
<dbReference type="AlphaFoldDB" id="A0A516ITU7"/>
<dbReference type="EC" id="3.2.2.n1" evidence="3"/>
<sequence>MTRIRRVAVYCGSANGANSAFADAARDLAREMVGRGIDLVYGGGRLGLMGIVADEVLAAGGEVFGVIPRTLVDHEVAHLGCTELHTVGNMHERKAKMTELCDAFVALPGGIGTLDELFEAWTWNALGYHAKPFCLLNVNGFWDGLAGFMDHVSASGFLSQARRLQLLKAESPQAALDLLDEAAKSAAQGVTW</sequence>